<organism evidence="7 8">
    <name type="scientific">Daphnia galeata</name>
    <dbReference type="NCBI Taxonomy" id="27404"/>
    <lineage>
        <taxon>Eukaryota</taxon>
        <taxon>Metazoa</taxon>
        <taxon>Ecdysozoa</taxon>
        <taxon>Arthropoda</taxon>
        <taxon>Crustacea</taxon>
        <taxon>Branchiopoda</taxon>
        <taxon>Diplostraca</taxon>
        <taxon>Cladocera</taxon>
        <taxon>Anomopoda</taxon>
        <taxon>Daphniidae</taxon>
        <taxon>Daphnia</taxon>
    </lineage>
</organism>
<evidence type="ECO:0000256" key="2">
    <source>
        <dbReference type="ARBA" id="ARBA00022692"/>
    </source>
</evidence>
<keyword evidence="3 6" id="KW-1133">Transmembrane helix</keyword>
<evidence type="ECO:0000313" key="7">
    <source>
        <dbReference type="EMBL" id="CAH0105468.1"/>
    </source>
</evidence>
<dbReference type="GO" id="GO:0016020">
    <property type="term" value="C:membrane"/>
    <property type="evidence" value="ECO:0007669"/>
    <property type="project" value="UniProtKB-SubCell"/>
</dbReference>
<feature type="compositionally biased region" description="Polar residues" evidence="5">
    <location>
        <begin position="155"/>
        <end position="173"/>
    </location>
</feature>
<dbReference type="EMBL" id="CAKKLH010000190">
    <property type="protein sequence ID" value="CAH0105468.1"/>
    <property type="molecule type" value="Genomic_DNA"/>
</dbReference>
<evidence type="ECO:0000256" key="3">
    <source>
        <dbReference type="ARBA" id="ARBA00022989"/>
    </source>
</evidence>
<keyword evidence="8" id="KW-1185">Reference proteome</keyword>
<sequence length="403" mass="44173">MVRKDEPLKVTDLESGEEATTSSSKDQPPPSQTKSKSVFNRLAYGGKKTTPKVAEEQQQHTEIITKPETANKTDRRLTGKNSGKSGGSALILKNNSNSNNKSLNNVEVQQQQQQQMSGAAGGVGVFDRLTSGERLYRTTQSGRKPAGRRAADQTVDLSTATKESSTSKVNSKSLLPATAANDAGAASKTAMLLADETGNNVTLLSPEREEMDGFNEDEEEDPVIEISLIQPPQAKARSSPRPVLKKSARLLLSQREQLLRRKSWRLRRIPLALVERTSLARGALPILPQGLAWICLIFNAFLPGTGTILSGMFGICLGAPRFSVHVTVEHRLLAFIINLTIGIFQAFTVLFCLVGWCWSLGWGIILVKTSGHYNRWKISNLDHSNEDVLPSHMMVNNNADPRY</sequence>
<reference evidence="7" key="1">
    <citation type="submission" date="2021-11" db="EMBL/GenBank/DDBJ databases">
        <authorList>
            <person name="Schell T."/>
        </authorList>
    </citation>
    <scope>NUCLEOTIDE SEQUENCE</scope>
    <source>
        <strain evidence="7">M5</strain>
    </source>
</reference>
<evidence type="ECO:0000256" key="1">
    <source>
        <dbReference type="ARBA" id="ARBA00004141"/>
    </source>
</evidence>
<dbReference type="AlphaFoldDB" id="A0A8J2WK35"/>
<dbReference type="PANTHER" id="PTHR21676">
    <property type="entry name" value="PROTEIN STUM"/>
    <property type="match status" value="1"/>
</dbReference>
<dbReference type="GO" id="GO:0071683">
    <property type="term" value="C:sensory dendrite"/>
    <property type="evidence" value="ECO:0007669"/>
    <property type="project" value="TreeGrafter"/>
</dbReference>
<dbReference type="GO" id="GO:0042330">
    <property type="term" value="P:taxis"/>
    <property type="evidence" value="ECO:0007669"/>
    <property type="project" value="TreeGrafter"/>
</dbReference>
<evidence type="ECO:0000256" key="5">
    <source>
        <dbReference type="SAM" id="MobiDB-lite"/>
    </source>
</evidence>
<dbReference type="OrthoDB" id="361532at2759"/>
<feature type="compositionally biased region" description="Low complexity" evidence="5">
    <location>
        <begin position="92"/>
        <end position="115"/>
    </location>
</feature>
<evidence type="ECO:0000256" key="6">
    <source>
        <dbReference type="SAM" id="Phobius"/>
    </source>
</evidence>
<dbReference type="InterPro" id="IPR026673">
    <property type="entry name" value="SPEC3/Stum"/>
</dbReference>
<proteinExistence type="predicted"/>
<feature type="compositionally biased region" description="Basic and acidic residues" evidence="5">
    <location>
        <begin position="53"/>
        <end position="77"/>
    </location>
</feature>
<keyword evidence="2 6" id="KW-0812">Transmembrane</keyword>
<evidence type="ECO:0000313" key="8">
    <source>
        <dbReference type="Proteomes" id="UP000789390"/>
    </source>
</evidence>
<dbReference type="GO" id="GO:0050954">
    <property type="term" value="P:sensory perception of mechanical stimulus"/>
    <property type="evidence" value="ECO:0007669"/>
    <property type="project" value="TreeGrafter"/>
</dbReference>
<name>A0A8J2WK35_9CRUS</name>
<comment type="caution">
    <text evidence="7">The sequence shown here is derived from an EMBL/GenBank/DDBJ whole genome shotgun (WGS) entry which is preliminary data.</text>
</comment>
<dbReference type="Pfam" id="PF15795">
    <property type="entry name" value="Spec3"/>
    <property type="match status" value="1"/>
</dbReference>
<protein>
    <recommendedName>
        <fullName evidence="9">Protein SPEC3</fullName>
    </recommendedName>
</protein>
<dbReference type="Proteomes" id="UP000789390">
    <property type="component" value="Unassembled WGS sequence"/>
</dbReference>
<feature type="region of interest" description="Disordered" evidence="5">
    <location>
        <begin position="1"/>
        <end position="116"/>
    </location>
</feature>
<keyword evidence="4 6" id="KW-0472">Membrane</keyword>
<feature type="compositionally biased region" description="Basic and acidic residues" evidence="5">
    <location>
        <begin position="1"/>
        <end position="12"/>
    </location>
</feature>
<feature type="region of interest" description="Disordered" evidence="5">
    <location>
        <begin position="137"/>
        <end position="173"/>
    </location>
</feature>
<gene>
    <name evidence="7" type="ORF">DGAL_LOCUS8492</name>
</gene>
<dbReference type="PANTHER" id="PTHR21676:SF6">
    <property type="entry name" value="PROTEIN STUM"/>
    <property type="match status" value="1"/>
</dbReference>
<feature type="compositionally biased region" description="Polar residues" evidence="5">
    <location>
        <begin position="18"/>
        <end position="38"/>
    </location>
</feature>
<feature type="transmembrane region" description="Helical" evidence="6">
    <location>
        <begin position="291"/>
        <end position="315"/>
    </location>
</feature>
<accession>A0A8J2WK35</accession>
<feature type="transmembrane region" description="Helical" evidence="6">
    <location>
        <begin position="335"/>
        <end position="367"/>
    </location>
</feature>
<evidence type="ECO:0008006" key="9">
    <source>
        <dbReference type="Google" id="ProtNLM"/>
    </source>
</evidence>
<evidence type="ECO:0000256" key="4">
    <source>
        <dbReference type="ARBA" id="ARBA00023136"/>
    </source>
</evidence>
<dbReference type="GO" id="GO:0019230">
    <property type="term" value="P:proprioception"/>
    <property type="evidence" value="ECO:0007669"/>
    <property type="project" value="TreeGrafter"/>
</dbReference>
<comment type="subcellular location">
    <subcellularLocation>
        <location evidence="1">Membrane</location>
        <topology evidence="1">Multi-pass membrane protein</topology>
    </subcellularLocation>
</comment>